<feature type="transmembrane region" description="Helical" evidence="17">
    <location>
        <begin position="49"/>
        <end position="66"/>
    </location>
</feature>
<dbReference type="PROSITE" id="PS50089">
    <property type="entry name" value="ZF_RING_2"/>
    <property type="match status" value="1"/>
</dbReference>
<accession>A0A814N7S8</accession>
<dbReference type="CDD" id="cd16479">
    <property type="entry name" value="RING-H2_synoviolin"/>
    <property type="match status" value="1"/>
</dbReference>
<dbReference type="GO" id="GO:0036503">
    <property type="term" value="P:ERAD pathway"/>
    <property type="evidence" value="ECO:0007669"/>
    <property type="project" value="TreeGrafter"/>
</dbReference>
<evidence type="ECO:0000256" key="15">
    <source>
        <dbReference type="PROSITE-ProRule" id="PRU00175"/>
    </source>
</evidence>
<keyword evidence="12" id="KW-0862">Zinc</keyword>
<evidence type="ECO:0000256" key="6">
    <source>
        <dbReference type="ARBA" id="ARBA00022679"/>
    </source>
</evidence>
<keyword evidence="11" id="KW-0256">Endoplasmic reticulum</keyword>
<feature type="transmembrane region" description="Helical" evidence="17">
    <location>
        <begin position="108"/>
        <end position="125"/>
    </location>
</feature>
<gene>
    <name evidence="19" type="ORF">IZO911_LOCUS22362</name>
    <name evidence="21" type="ORF">KXQ929_LOCUS21310</name>
    <name evidence="20" type="ORF">VCS650_LOCUS24816</name>
</gene>
<evidence type="ECO:0000256" key="12">
    <source>
        <dbReference type="ARBA" id="ARBA00022833"/>
    </source>
</evidence>
<dbReference type="OrthoDB" id="7759664at2759"/>
<comment type="pathway">
    <text evidence="3">Protein modification; protein ubiquitination.</text>
</comment>
<dbReference type="UniPathway" id="UPA00143"/>
<organism evidence="19 22">
    <name type="scientific">Adineta steineri</name>
    <dbReference type="NCBI Taxonomy" id="433720"/>
    <lineage>
        <taxon>Eukaryota</taxon>
        <taxon>Metazoa</taxon>
        <taxon>Spiralia</taxon>
        <taxon>Gnathifera</taxon>
        <taxon>Rotifera</taxon>
        <taxon>Eurotatoria</taxon>
        <taxon>Bdelloidea</taxon>
        <taxon>Adinetida</taxon>
        <taxon>Adinetidae</taxon>
        <taxon>Adineta</taxon>
    </lineage>
</organism>
<evidence type="ECO:0000313" key="20">
    <source>
        <dbReference type="EMBL" id="CAF1186788.1"/>
    </source>
</evidence>
<feature type="transmembrane region" description="Helical" evidence="17">
    <location>
        <begin position="215"/>
        <end position="238"/>
    </location>
</feature>
<dbReference type="InterPro" id="IPR001841">
    <property type="entry name" value="Znf_RING"/>
</dbReference>
<evidence type="ECO:0000313" key="22">
    <source>
        <dbReference type="Proteomes" id="UP000663860"/>
    </source>
</evidence>
<dbReference type="GO" id="GO:0043161">
    <property type="term" value="P:proteasome-mediated ubiquitin-dependent protein catabolic process"/>
    <property type="evidence" value="ECO:0007669"/>
    <property type="project" value="TreeGrafter"/>
</dbReference>
<dbReference type="EMBL" id="CAJNON010000310">
    <property type="protein sequence ID" value="CAF1186788.1"/>
    <property type="molecule type" value="Genomic_DNA"/>
</dbReference>
<evidence type="ECO:0000256" key="4">
    <source>
        <dbReference type="ARBA" id="ARBA00010089"/>
    </source>
</evidence>
<protein>
    <recommendedName>
        <fullName evidence="5">RING-type E3 ubiquitin transferase</fullName>
        <ecNumber evidence="5">2.3.2.27</ecNumber>
    </recommendedName>
</protein>
<evidence type="ECO:0000259" key="18">
    <source>
        <dbReference type="PROSITE" id="PS50089"/>
    </source>
</evidence>
<keyword evidence="13 17" id="KW-1133">Transmembrane helix</keyword>
<comment type="similarity">
    <text evidence="4">Belongs to the HRD1 family.</text>
</comment>
<evidence type="ECO:0000256" key="11">
    <source>
        <dbReference type="ARBA" id="ARBA00022824"/>
    </source>
</evidence>
<dbReference type="Proteomes" id="UP000663868">
    <property type="component" value="Unassembled WGS sequence"/>
</dbReference>
<dbReference type="GO" id="GO:0005789">
    <property type="term" value="C:endoplasmic reticulum membrane"/>
    <property type="evidence" value="ECO:0007669"/>
    <property type="project" value="UniProtKB-SubCell"/>
</dbReference>
<feature type="transmembrane region" description="Helical" evidence="17">
    <location>
        <begin position="177"/>
        <end position="195"/>
    </location>
</feature>
<dbReference type="InterPro" id="IPR057992">
    <property type="entry name" value="TPR_SYVN1_N"/>
</dbReference>
<dbReference type="SUPFAM" id="SSF57850">
    <property type="entry name" value="RING/U-box"/>
    <property type="match status" value="1"/>
</dbReference>
<evidence type="ECO:0000313" key="21">
    <source>
        <dbReference type="EMBL" id="CAF3872867.1"/>
    </source>
</evidence>
<sequence>MPQIIMMKAQYLILLSFLLTFIVITNAFYTKRQFYSSVIYLTKSNTSLAVLYVQGFVFIILFGKLFQRIFLGQLRAIETEHLYERAWFSITETCLAFTMFRDDFNTRFAILFAILLFLKCFHWLLEDRVDYMEQSPVLGPIFHARTIGLWTVLCLCDYLFILLAYIHVMSTGASVEIVFGFEYAILLISVITIALKYSVHLMEIRAGEQWEGRGVYMLFSDVVLGFFRVTLYMIFIMVMMKIHTFPLFAIRPAFLAMRTFRKACDDAIESRRAIQNLNTMYPDLTADELANVVDTTCTICREEMQVQQCIKRLTCQHVFHKKCLRSWFQRQQNCPICRTPVLRSTPPQAAGPQPQAQAQAPVPPAEPVPPPPTTTSTSISNYTTTQSITIPQIPFSPFAMVLPPFAFPPPPLPPLDFTGMSEEAIRAMERTELAHVQARLQCLQNVKNLLDASITSMQQFVNILPVPTTSSNNHVD</sequence>
<dbReference type="GO" id="GO:0061630">
    <property type="term" value="F:ubiquitin protein ligase activity"/>
    <property type="evidence" value="ECO:0007669"/>
    <property type="project" value="UniProtKB-EC"/>
</dbReference>
<dbReference type="Pfam" id="PF13639">
    <property type="entry name" value="zf-RING_2"/>
    <property type="match status" value="1"/>
</dbReference>
<keyword evidence="10" id="KW-0833">Ubl conjugation pathway</keyword>
<evidence type="ECO:0000256" key="17">
    <source>
        <dbReference type="SAM" id="Phobius"/>
    </source>
</evidence>
<feature type="region of interest" description="Disordered" evidence="16">
    <location>
        <begin position="345"/>
        <end position="380"/>
    </location>
</feature>
<comment type="caution">
    <text evidence="19">The sequence shown here is derived from an EMBL/GenBank/DDBJ whole genome shotgun (WGS) entry which is preliminary data.</text>
</comment>
<dbReference type="Gene3D" id="3.30.40.10">
    <property type="entry name" value="Zinc/RING finger domain, C3HC4 (zinc finger)"/>
    <property type="match status" value="1"/>
</dbReference>
<dbReference type="Pfam" id="PF25563">
    <property type="entry name" value="TPR_SYVN1_N"/>
    <property type="match status" value="1"/>
</dbReference>
<evidence type="ECO:0000256" key="13">
    <source>
        <dbReference type="ARBA" id="ARBA00022989"/>
    </source>
</evidence>
<feature type="compositionally biased region" description="Pro residues" evidence="16">
    <location>
        <begin position="361"/>
        <end position="373"/>
    </location>
</feature>
<keyword evidence="9 15" id="KW-0863">Zinc-finger</keyword>
<keyword evidence="8" id="KW-0479">Metal-binding</keyword>
<dbReference type="PANTHER" id="PTHR22763:SF184">
    <property type="entry name" value="E3 UBIQUITIN-PROTEIN LIGASE SYNOVIOLIN"/>
    <property type="match status" value="1"/>
</dbReference>
<comment type="catalytic activity">
    <reaction evidence="1">
        <text>S-ubiquitinyl-[E2 ubiquitin-conjugating enzyme]-L-cysteine + [acceptor protein]-L-lysine = [E2 ubiquitin-conjugating enzyme]-L-cysteine + N(6)-ubiquitinyl-[acceptor protein]-L-lysine.</text>
        <dbReference type="EC" id="2.3.2.27"/>
    </reaction>
</comment>
<evidence type="ECO:0000256" key="2">
    <source>
        <dbReference type="ARBA" id="ARBA00004477"/>
    </source>
</evidence>
<dbReference type="GO" id="GO:0016567">
    <property type="term" value="P:protein ubiquitination"/>
    <property type="evidence" value="ECO:0007669"/>
    <property type="project" value="UniProtKB-UniPathway"/>
</dbReference>
<name>A0A814N7S8_9BILA</name>
<keyword evidence="14 17" id="KW-0472">Membrane</keyword>
<dbReference type="SMART" id="SM00184">
    <property type="entry name" value="RING"/>
    <property type="match status" value="1"/>
</dbReference>
<keyword evidence="6" id="KW-0808">Transferase</keyword>
<feature type="transmembrane region" description="Helical" evidence="17">
    <location>
        <begin position="145"/>
        <end position="165"/>
    </location>
</feature>
<dbReference type="GO" id="GO:0008270">
    <property type="term" value="F:zinc ion binding"/>
    <property type="evidence" value="ECO:0007669"/>
    <property type="project" value="UniProtKB-KW"/>
</dbReference>
<feature type="domain" description="RING-type" evidence="18">
    <location>
        <begin position="297"/>
        <end position="338"/>
    </location>
</feature>
<evidence type="ECO:0000256" key="3">
    <source>
        <dbReference type="ARBA" id="ARBA00004906"/>
    </source>
</evidence>
<comment type="subcellular location">
    <subcellularLocation>
        <location evidence="2">Endoplasmic reticulum membrane</location>
        <topology evidence="2">Multi-pass membrane protein</topology>
    </subcellularLocation>
</comment>
<evidence type="ECO:0000256" key="5">
    <source>
        <dbReference type="ARBA" id="ARBA00012483"/>
    </source>
</evidence>
<feature type="transmembrane region" description="Helical" evidence="17">
    <location>
        <begin position="12"/>
        <end position="29"/>
    </location>
</feature>
<dbReference type="InterPro" id="IPR050731">
    <property type="entry name" value="HRD1_E3_ubiq-ligases"/>
</dbReference>
<evidence type="ECO:0000256" key="9">
    <source>
        <dbReference type="ARBA" id="ARBA00022771"/>
    </source>
</evidence>
<evidence type="ECO:0000256" key="7">
    <source>
        <dbReference type="ARBA" id="ARBA00022692"/>
    </source>
</evidence>
<dbReference type="Proteomes" id="UP000663860">
    <property type="component" value="Unassembled WGS sequence"/>
</dbReference>
<evidence type="ECO:0000256" key="10">
    <source>
        <dbReference type="ARBA" id="ARBA00022786"/>
    </source>
</evidence>
<evidence type="ECO:0000256" key="8">
    <source>
        <dbReference type="ARBA" id="ARBA00022723"/>
    </source>
</evidence>
<proteinExistence type="inferred from homology"/>
<keyword evidence="7 17" id="KW-0812">Transmembrane</keyword>
<evidence type="ECO:0000256" key="16">
    <source>
        <dbReference type="SAM" id="MobiDB-lite"/>
    </source>
</evidence>
<dbReference type="InterPro" id="IPR058051">
    <property type="entry name" value="Znf_RING_synoviolin"/>
</dbReference>
<dbReference type="EMBL" id="CAJOBB010001553">
    <property type="protein sequence ID" value="CAF3872867.1"/>
    <property type="molecule type" value="Genomic_DNA"/>
</dbReference>
<dbReference type="InterPro" id="IPR013083">
    <property type="entry name" value="Znf_RING/FYVE/PHD"/>
</dbReference>
<reference evidence="19" key="1">
    <citation type="submission" date="2021-02" db="EMBL/GenBank/DDBJ databases">
        <authorList>
            <person name="Nowell W R."/>
        </authorList>
    </citation>
    <scope>NUCLEOTIDE SEQUENCE</scope>
</reference>
<dbReference type="Proteomes" id="UP000663891">
    <property type="component" value="Unassembled WGS sequence"/>
</dbReference>
<evidence type="ECO:0000313" key="19">
    <source>
        <dbReference type="EMBL" id="CAF1088497.1"/>
    </source>
</evidence>
<dbReference type="AlphaFoldDB" id="A0A814N7S8"/>
<evidence type="ECO:0000256" key="14">
    <source>
        <dbReference type="ARBA" id="ARBA00023136"/>
    </source>
</evidence>
<dbReference type="PANTHER" id="PTHR22763">
    <property type="entry name" value="RING ZINC FINGER PROTEIN"/>
    <property type="match status" value="1"/>
</dbReference>
<feature type="compositionally biased region" description="Low complexity" evidence="16">
    <location>
        <begin position="345"/>
        <end position="360"/>
    </location>
</feature>
<dbReference type="EC" id="2.3.2.27" evidence="5"/>
<evidence type="ECO:0000256" key="1">
    <source>
        <dbReference type="ARBA" id="ARBA00000900"/>
    </source>
</evidence>
<dbReference type="EMBL" id="CAJNOE010000249">
    <property type="protein sequence ID" value="CAF1088497.1"/>
    <property type="molecule type" value="Genomic_DNA"/>
</dbReference>